<reference evidence="2 3" key="1">
    <citation type="submission" date="2020-10" db="EMBL/GenBank/DDBJ databases">
        <title>Phylogeny of dyella-like bacteria.</title>
        <authorList>
            <person name="Fu J."/>
        </authorList>
    </citation>
    <scope>NUCLEOTIDE SEQUENCE [LARGE SCALE GENOMIC DNA]</scope>
    <source>
        <strain evidence="2 3">KACC 19113</strain>
    </source>
</reference>
<evidence type="ECO:0000259" key="1">
    <source>
        <dbReference type="Pfam" id="PF13649"/>
    </source>
</evidence>
<protein>
    <submittedName>
        <fullName evidence="2">Class I SAM-dependent methyltransferase</fullName>
    </submittedName>
</protein>
<feature type="domain" description="Methyltransferase" evidence="1">
    <location>
        <begin position="47"/>
        <end position="142"/>
    </location>
</feature>
<dbReference type="CDD" id="cd02440">
    <property type="entry name" value="AdoMet_MTases"/>
    <property type="match status" value="1"/>
</dbReference>
<accession>A0ABW8J450</accession>
<dbReference type="GO" id="GO:0032259">
    <property type="term" value="P:methylation"/>
    <property type="evidence" value="ECO:0007669"/>
    <property type="project" value="UniProtKB-KW"/>
</dbReference>
<dbReference type="PANTHER" id="PTHR12843">
    <property type="entry name" value="PROTEIN-LYSINE N-METHYLTRANSFERASE METTL10"/>
    <property type="match status" value="1"/>
</dbReference>
<dbReference type="SUPFAM" id="SSF53335">
    <property type="entry name" value="S-adenosyl-L-methionine-dependent methyltransferases"/>
    <property type="match status" value="1"/>
</dbReference>
<keyword evidence="2" id="KW-0489">Methyltransferase</keyword>
<evidence type="ECO:0000313" key="2">
    <source>
        <dbReference type="EMBL" id="MFK2877047.1"/>
    </source>
</evidence>
<dbReference type="Gene3D" id="3.40.50.150">
    <property type="entry name" value="Vaccinia Virus protein VP39"/>
    <property type="match status" value="1"/>
</dbReference>
<dbReference type="Proteomes" id="UP001620339">
    <property type="component" value="Unassembled WGS sequence"/>
</dbReference>
<keyword evidence="3" id="KW-1185">Reference proteome</keyword>
<name>A0ABW8J450_9GAMM</name>
<sequence length="212" mass="22867">MSVARGAHWDAVYRERTAGQTSWFRPHLDESLRLIDALDMPSDQPALDVGGGRSTLADDLLARGFTDVGVLDISAVALAESRRRLGARAHSVKWMAGDVVDLALPAAHFGLWHDRAAFHFLTDADERARYVAAARHAVRPGGYLVIGTFAADGPERCSGLAVARYDASALAAIFVPGFRLVSHSRDVHRTPSGSEQAFTYVVLQRCGDGVDA</sequence>
<dbReference type="Pfam" id="PF13649">
    <property type="entry name" value="Methyltransf_25"/>
    <property type="match status" value="1"/>
</dbReference>
<dbReference type="InterPro" id="IPR029063">
    <property type="entry name" value="SAM-dependent_MTases_sf"/>
</dbReference>
<dbReference type="InterPro" id="IPR041698">
    <property type="entry name" value="Methyltransf_25"/>
</dbReference>
<dbReference type="RefSeq" id="WP_404613118.1">
    <property type="nucleotide sequence ID" value="NZ_JADIKK010000008.1"/>
</dbReference>
<evidence type="ECO:0000313" key="3">
    <source>
        <dbReference type="Proteomes" id="UP001620339"/>
    </source>
</evidence>
<dbReference type="GO" id="GO:0008168">
    <property type="term" value="F:methyltransferase activity"/>
    <property type="evidence" value="ECO:0007669"/>
    <property type="project" value="UniProtKB-KW"/>
</dbReference>
<comment type="caution">
    <text evidence="2">The sequence shown here is derived from an EMBL/GenBank/DDBJ whole genome shotgun (WGS) entry which is preliminary data.</text>
</comment>
<dbReference type="EMBL" id="JADIKK010000008">
    <property type="protein sequence ID" value="MFK2877047.1"/>
    <property type="molecule type" value="Genomic_DNA"/>
</dbReference>
<organism evidence="2 3">
    <name type="scientific">Rhodanobacter hydrolyticus</name>
    <dbReference type="NCBI Taxonomy" id="2250595"/>
    <lineage>
        <taxon>Bacteria</taxon>
        <taxon>Pseudomonadati</taxon>
        <taxon>Pseudomonadota</taxon>
        <taxon>Gammaproteobacteria</taxon>
        <taxon>Lysobacterales</taxon>
        <taxon>Rhodanobacteraceae</taxon>
        <taxon>Rhodanobacter</taxon>
    </lineage>
</organism>
<gene>
    <name evidence="2" type="ORF">ISP25_08215</name>
</gene>
<keyword evidence="2" id="KW-0808">Transferase</keyword>
<proteinExistence type="predicted"/>
<dbReference type="PANTHER" id="PTHR12843:SF5">
    <property type="entry name" value="EEF1A LYSINE METHYLTRANSFERASE 2"/>
    <property type="match status" value="1"/>
</dbReference>